<comment type="pathway">
    <text evidence="4">Metabolic intermediate biosynthesis; chorismate biosynthesis; chorismate from D-erythrose 4-phosphate and phosphoenolpyruvate: step 3/7.</text>
</comment>
<dbReference type="STRING" id="1640674.SAMN05216323_100170"/>
<keyword evidence="4" id="KW-0057">Aromatic amino acid biosynthesis</keyword>
<dbReference type="InterPro" id="IPR050146">
    <property type="entry name" value="Type-I_3-dehydroquinase"/>
</dbReference>
<evidence type="ECO:0000313" key="6">
    <source>
        <dbReference type="Proteomes" id="UP000199452"/>
    </source>
</evidence>
<keyword evidence="4" id="KW-0028">Amino-acid biosynthesis</keyword>
<dbReference type="PANTHER" id="PTHR43699:SF1">
    <property type="entry name" value="3-DEHYDROQUINATE DEHYDRATASE"/>
    <property type="match status" value="1"/>
</dbReference>
<keyword evidence="3 4" id="KW-0704">Schiff base</keyword>
<feature type="binding site" evidence="4">
    <location>
        <position position="53"/>
    </location>
    <ligand>
        <name>3-dehydroquinate</name>
        <dbReference type="ChEBI" id="CHEBI:32364"/>
    </ligand>
</feature>
<dbReference type="GO" id="GO:0009423">
    <property type="term" value="P:chorismate biosynthetic process"/>
    <property type="evidence" value="ECO:0007669"/>
    <property type="project" value="UniProtKB-UniRule"/>
</dbReference>
<evidence type="ECO:0000256" key="4">
    <source>
        <dbReference type="HAMAP-Rule" id="MF_00214"/>
    </source>
</evidence>
<feature type="binding site" evidence="4">
    <location>
        <begin position="25"/>
        <end position="27"/>
    </location>
    <ligand>
        <name>3-dehydroquinate</name>
        <dbReference type="ChEBI" id="CHEBI:32364"/>
    </ligand>
</feature>
<dbReference type="OrthoDB" id="9813659at2"/>
<keyword evidence="2 4" id="KW-0456">Lyase</keyword>
<dbReference type="InterPro" id="IPR001381">
    <property type="entry name" value="DHquinase_I"/>
</dbReference>
<dbReference type="UniPathway" id="UPA00053">
    <property type="reaction ID" value="UER00086"/>
</dbReference>
<evidence type="ECO:0000256" key="1">
    <source>
        <dbReference type="ARBA" id="ARBA00001864"/>
    </source>
</evidence>
<feature type="active site" description="Proton donor/acceptor" evidence="4">
    <location>
        <position position="107"/>
    </location>
</feature>
<feature type="active site" description="Schiff-base intermediate with substrate" evidence="4">
    <location>
        <position position="134"/>
    </location>
</feature>
<feature type="binding site" evidence="4">
    <location>
        <position position="5"/>
    </location>
    <ligand>
        <name>3-dehydroquinate</name>
        <dbReference type="ChEBI" id="CHEBI:32364"/>
    </ligand>
</feature>
<dbReference type="GO" id="GO:0008652">
    <property type="term" value="P:amino acid biosynthetic process"/>
    <property type="evidence" value="ECO:0007669"/>
    <property type="project" value="UniProtKB-KW"/>
</dbReference>
<protein>
    <recommendedName>
        <fullName evidence="4">3-dehydroquinate dehydratase</fullName>
        <shortName evidence="4">3-dehydroquinase</shortName>
        <ecNumber evidence="4">4.2.1.10</ecNumber>
    </recommendedName>
    <alternativeName>
        <fullName evidence="4">Type I DHQase</fullName>
    </alternativeName>
    <alternativeName>
        <fullName evidence="4">Type I dehydroquinase</fullName>
        <shortName evidence="4">DHQ1</shortName>
    </alternativeName>
</protein>
<dbReference type="Pfam" id="PF01487">
    <property type="entry name" value="DHquinase_I"/>
    <property type="match status" value="1"/>
</dbReference>
<comment type="catalytic activity">
    <reaction evidence="1 4">
        <text>3-dehydroquinate = 3-dehydroshikimate + H2O</text>
        <dbReference type="Rhea" id="RHEA:21096"/>
        <dbReference type="ChEBI" id="CHEBI:15377"/>
        <dbReference type="ChEBI" id="CHEBI:16630"/>
        <dbReference type="ChEBI" id="CHEBI:32364"/>
        <dbReference type="EC" id="4.2.1.10"/>
    </reaction>
</comment>
<dbReference type="EC" id="4.2.1.10" evidence="4"/>
<dbReference type="GO" id="GO:0046279">
    <property type="term" value="P:3,4-dihydroxybenzoate biosynthetic process"/>
    <property type="evidence" value="ECO:0007669"/>
    <property type="project" value="TreeGrafter"/>
</dbReference>
<accession>A0A1G6GHD2</accession>
<comment type="subunit">
    <text evidence="4">Homodimer.</text>
</comment>
<dbReference type="AlphaFoldDB" id="A0A1G6GHD2"/>
<dbReference type="Gene3D" id="3.20.20.70">
    <property type="entry name" value="Aldolase class I"/>
    <property type="match status" value="1"/>
</dbReference>
<dbReference type="RefSeq" id="WP_092434034.1">
    <property type="nucleotide sequence ID" value="NZ_FMYP01000001.1"/>
</dbReference>
<sequence length="212" mass="23368">MICVSISGQTASQILEELNHVSMAEIRLDLLNLSDNEIMEVFEAHPNLIATYRPGRVTEIERTRQLKLALKHGATWIDIELEAPTDWKKEMIMFASKLGKKVIISTHNFEKTPTTDELLSLVEVMQKEGADLVKLACLADSAAACARLLSLYERYKNILVIGMGPHGSITRIAAPFLGAPFTFAAGTAGKTAPGQFTFSEMQRAIQLINHGE</sequence>
<dbReference type="GO" id="GO:0009073">
    <property type="term" value="P:aromatic amino acid family biosynthetic process"/>
    <property type="evidence" value="ECO:0007669"/>
    <property type="project" value="UniProtKB-KW"/>
</dbReference>
<feature type="binding site" evidence="4">
    <location>
        <position position="191"/>
    </location>
    <ligand>
        <name>3-dehydroquinate</name>
        <dbReference type="ChEBI" id="CHEBI:32364"/>
    </ligand>
</feature>
<feature type="binding site" evidence="4">
    <location>
        <position position="195"/>
    </location>
    <ligand>
        <name>3-dehydroquinate</name>
        <dbReference type="ChEBI" id="CHEBI:32364"/>
    </ligand>
</feature>
<feature type="binding site" evidence="4">
    <location>
        <position position="171"/>
    </location>
    <ligand>
        <name>3-dehydroquinate</name>
        <dbReference type="ChEBI" id="CHEBI:32364"/>
    </ligand>
</feature>
<organism evidence="5 6">
    <name type="scientific">Williamwhitmania taraxaci</name>
    <dbReference type="NCBI Taxonomy" id="1640674"/>
    <lineage>
        <taxon>Bacteria</taxon>
        <taxon>Pseudomonadati</taxon>
        <taxon>Bacteroidota</taxon>
        <taxon>Bacteroidia</taxon>
        <taxon>Bacteroidales</taxon>
        <taxon>Williamwhitmaniaceae</taxon>
        <taxon>Williamwhitmania</taxon>
    </lineage>
</organism>
<dbReference type="SUPFAM" id="SSF51569">
    <property type="entry name" value="Aldolase"/>
    <property type="match status" value="1"/>
</dbReference>
<dbReference type="Proteomes" id="UP000199452">
    <property type="component" value="Unassembled WGS sequence"/>
</dbReference>
<dbReference type="GO" id="GO:0003855">
    <property type="term" value="F:3-dehydroquinate dehydratase activity"/>
    <property type="evidence" value="ECO:0007669"/>
    <property type="project" value="UniProtKB-UniRule"/>
</dbReference>
<dbReference type="EMBL" id="FMYP01000001">
    <property type="protein sequence ID" value="SDB81411.1"/>
    <property type="molecule type" value="Genomic_DNA"/>
</dbReference>
<evidence type="ECO:0000256" key="3">
    <source>
        <dbReference type="ARBA" id="ARBA00023270"/>
    </source>
</evidence>
<dbReference type="CDD" id="cd00502">
    <property type="entry name" value="DHQase_I"/>
    <property type="match status" value="1"/>
</dbReference>
<keyword evidence="6" id="KW-1185">Reference proteome</keyword>
<dbReference type="HAMAP" id="MF_00214">
    <property type="entry name" value="AroD"/>
    <property type="match status" value="1"/>
</dbReference>
<evidence type="ECO:0000313" key="5">
    <source>
        <dbReference type="EMBL" id="SDB81411.1"/>
    </source>
</evidence>
<dbReference type="InterPro" id="IPR013785">
    <property type="entry name" value="Aldolase_TIM"/>
</dbReference>
<gene>
    <name evidence="4" type="primary">aroD</name>
    <name evidence="5" type="ORF">SAMN05216323_100170</name>
</gene>
<dbReference type="PANTHER" id="PTHR43699">
    <property type="entry name" value="3-DEHYDROQUINATE DEHYDRATASE"/>
    <property type="match status" value="1"/>
</dbReference>
<evidence type="ECO:0000256" key="2">
    <source>
        <dbReference type="ARBA" id="ARBA00023239"/>
    </source>
</evidence>
<comment type="function">
    <text evidence="4">Involved in the third step of the chorismate pathway, which leads to the biosynthesis of aromatic amino acids. Catalyzes the cis-dehydration of 3-dehydroquinate (DHQ) and introduces the first double bond of the aromatic ring to yield 3-dehydroshikimate.</text>
</comment>
<name>A0A1G6GHD2_9BACT</name>
<proteinExistence type="inferred from homology"/>
<reference evidence="5 6" key="1">
    <citation type="submission" date="2016-09" db="EMBL/GenBank/DDBJ databases">
        <authorList>
            <person name="Capua I."/>
            <person name="De Benedictis P."/>
            <person name="Joannis T."/>
            <person name="Lombin L.H."/>
            <person name="Cattoli G."/>
        </authorList>
    </citation>
    <scope>NUCLEOTIDE SEQUENCE [LARGE SCALE GENOMIC DNA]</scope>
    <source>
        <strain evidence="5 6">A7P-90m</strain>
    </source>
</reference>
<comment type="similarity">
    <text evidence="4">Belongs to the type-I 3-dehydroquinase family.</text>
</comment>